<reference evidence="1 2" key="1">
    <citation type="submission" date="2020-07" db="EMBL/GenBank/DDBJ databases">
        <authorList>
            <person name="Feng X."/>
        </authorList>
    </citation>
    <scope>NUCLEOTIDE SEQUENCE [LARGE SCALE GENOMIC DNA]</scope>
    <source>
        <strain evidence="1 2">JCM31066</strain>
    </source>
</reference>
<accession>A0A842HCX3</accession>
<evidence type="ECO:0000313" key="1">
    <source>
        <dbReference type="EMBL" id="MBC2593394.1"/>
    </source>
</evidence>
<protein>
    <recommendedName>
        <fullName evidence="3">PEP-CTERM sorting domain-containing protein</fullName>
    </recommendedName>
</protein>
<name>A0A842HCX3_9BACT</name>
<dbReference type="Proteomes" id="UP000546464">
    <property type="component" value="Unassembled WGS sequence"/>
</dbReference>
<sequence>MNTFRFVVLAFLLSALGAWGQSVLFVGNSFTYVPKEYGAGTVTDLHDSNIGGIPAIFKKLAQEGGKDPQVSSELSGGKTLEWHYVNHADKIAQPWDIVVLQEYSTRPLVSPSGGGNGTNVEAFRAYAKKLIDLVREENPEVDIYLYETWARPNLVEKGLFAKLGDMQDELRTAYSGAAEEFEVEGWFPVGDAFMEAVDRGVSDDPSTPESEGPIRLWGHDKYHQNNYGAYLSALVMYRTIYQADPRELPVGEDSAADGLDLKPEIAQALQQVAYDIVPLDGQP</sequence>
<gene>
    <name evidence="1" type="ORF">H5P28_03890</name>
</gene>
<organism evidence="1 2">
    <name type="scientific">Ruficoccus amylovorans</name>
    <dbReference type="NCBI Taxonomy" id="1804625"/>
    <lineage>
        <taxon>Bacteria</taxon>
        <taxon>Pseudomonadati</taxon>
        <taxon>Verrucomicrobiota</taxon>
        <taxon>Opitutia</taxon>
        <taxon>Puniceicoccales</taxon>
        <taxon>Cerasicoccaceae</taxon>
        <taxon>Ruficoccus</taxon>
    </lineage>
</organism>
<evidence type="ECO:0000313" key="2">
    <source>
        <dbReference type="Proteomes" id="UP000546464"/>
    </source>
</evidence>
<dbReference type="RefSeq" id="WP_185674400.1">
    <property type="nucleotide sequence ID" value="NZ_JACHVB010000013.1"/>
</dbReference>
<dbReference type="EMBL" id="JACHVB010000013">
    <property type="protein sequence ID" value="MBC2593394.1"/>
    <property type="molecule type" value="Genomic_DNA"/>
</dbReference>
<dbReference type="Gene3D" id="3.40.50.1110">
    <property type="entry name" value="SGNH hydrolase"/>
    <property type="match status" value="1"/>
</dbReference>
<keyword evidence="2" id="KW-1185">Reference proteome</keyword>
<dbReference type="InterPro" id="IPR036514">
    <property type="entry name" value="SGNH_hydro_sf"/>
</dbReference>
<proteinExistence type="predicted"/>
<dbReference type="SUPFAM" id="SSF52266">
    <property type="entry name" value="SGNH hydrolase"/>
    <property type="match status" value="1"/>
</dbReference>
<dbReference type="GO" id="GO:0016788">
    <property type="term" value="F:hydrolase activity, acting on ester bonds"/>
    <property type="evidence" value="ECO:0007669"/>
    <property type="project" value="UniProtKB-ARBA"/>
</dbReference>
<evidence type="ECO:0008006" key="3">
    <source>
        <dbReference type="Google" id="ProtNLM"/>
    </source>
</evidence>
<comment type="caution">
    <text evidence="1">The sequence shown here is derived from an EMBL/GenBank/DDBJ whole genome shotgun (WGS) entry which is preliminary data.</text>
</comment>
<dbReference type="AlphaFoldDB" id="A0A842HCX3"/>